<evidence type="ECO:0000313" key="5">
    <source>
        <dbReference type="Proteomes" id="UP000013827"/>
    </source>
</evidence>
<accession>A0A0D3JGN6</accession>
<feature type="coiled-coil region" evidence="1">
    <location>
        <begin position="379"/>
        <end position="427"/>
    </location>
</feature>
<feature type="region of interest" description="Disordered" evidence="2">
    <location>
        <begin position="27"/>
        <end position="119"/>
    </location>
</feature>
<sequence>MQNKSEKYSAVYSRFCLRARLSEAGARTRLYGNDFRRMSGAGERDKRERNGKSGLTPDKTKRPSVGGARLGPAPPLGPAGGGHDDAESAADRGADLAAAGGRARASIEQGPPEPGTEASRLGFFLKHQDSFRQEIGLRMATSLRTLGGQFLWQTASFTFRDCPREVLKDLPPPLKAIDQPLSLQFNADTMTDAAELARPFFTLVPSVCGLTKLITKPSSPAAQQAATVTALTLTWEKPKTRHSRPTLTVDMQFALSTEHGDLHPPKDANRRELALDPATEATWRRMILSDIKAHAEKGRALAAGYWRQMGNHKMAAQATLFEVEAITEERVEAGVRQLKVRWSGYHPSWEKFRLPGDGEAGDAVSTWEPASGLTKTDAYKAWEEQQDNARRQRQSERSLLAKAQELIAELEAENGDLRRENRELSSVVGKYEQRELAREKAATVKYQKMLSDRKLQRARDRLDNADTRAVRKCSAEEAGATNLETIGAGQAQRGPTKAGAQGPSRLCGVAERATTMALSVAYHLLITNALRRGDGVASIPTERRAERLFGDGPGRSKLVRRGIKLEHLGEDYSPEKDSVIAAMVRIVVARVRPAGDPEA</sequence>
<evidence type="ECO:0000256" key="2">
    <source>
        <dbReference type="SAM" id="MobiDB-lite"/>
    </source>
</evidence>
<feature type="compositionally biased region" description="Basic and acidic residues" evidence="2">
    <location>
        <begin position="34"/>
        <end position="51"/>
    </location>
</feature>
<keyword evidence="5" id="KW-1185">Reference proteome</keyword>
<dbReference type="InterPro" id="IPR000953">
    <property type="entry name" value="Chromo/chromo_shadow_dom"/>
</dbReference>
<dbReference type="KEGG" id="ehx:EMIHUDRAFT_240018"/>
<keyword evidence="1" id="KW-0175">Coiled coil</keyword>
<evidence type="ECO:0000259" key="3">
    <source>
        <dbReference type="PROSITE" id="PS50013"/>
    </source>
</evidence>
<dbReference type="HOGENOM" id="CLU_455934_0_0_1"/>
<feature type="compositionally biased region" description="Low complexity" evidence="2">
    <location>
        <begin position="95"/>
        <end position="104"/>
    </location>
</feature>
<dbReference type="PaxDb" id="2903-EOD22671"/>
<evidence type="ECO:0000256" key="1">
    <source>
        <dbReference type="SAM" id="Coils"/>
    </source>
</evidence>
<protein>
    <recommendedName>
        <fullName evidence="3">Chromo domain-containing protein</fullName>
    </recommendedName>
</protein>
<feature type="domain" description="Chromo" evidence="3">
    <location>
        <begin position="321"/>
        <end position="394"/>
    </location>
</feature>
<organism evidence="4 5">
    <name type="scientific">Emiliania huxleyi (strain CCMP1516)</name>
    <dbReference type="NCBI Taxonomy" id="280463"/>
    <lineage>
        <taxon>Eukaryota</taxon>
        <taxon>Haptista</taxon>
        <taxon>Haptophyta</taxon>
        <taxon>Prymnesiophyceae</taxon>
        <taxon>Isochrysidales</taxon>
        <taxon>Noelaerhabdaceae</taxon>
        <taxon>Emiliania</taxon>
    </lineage>
</organism>
<dbReference type="EnsemblProtists" id="EOD22671">
    <property type="protein sequence ID" value="EOD22671"/>
    <property type="gene ID" value="EMIHUDRAFT_240018"/>
</dbReference>
<evidence type="ECO:0000313" key="4">
    <source>
        <dbReference type="EnsemblProtists" id="EOD22671"/>
    </source>
</evidence>
<reference evidence="5" key="1">
    <citation type="journal article" date="2013" name="Nature">
        <title>Pan genome of the phytoplankton Emiliania underpins its global distribution.</title>
        <authorList>
            <person name="Read B.A."/>
            <person name="Kegel J."/>
            <person name="Klute M.J."/>
            <person name="Kuo A."/>
            <person name="Lefebvre S.C."/>
            <person name="Maumus F."/>
            <person name="Mayer C."/>
            <person name="Miller J."/>
            <person name="Monier A."/>
            <person name="Salamov A."/>
            <person name="Young J."/>
            <person name="Aguilar M."/>
            <person name="Claverie J.M."/>
            <person name="Frickenhaus S."/>
            <person name="Gonzalez K."/>
            <person name="Herman E.K."/>
            <person name="Lin Y.C."/>
            <person name="Napier J."/>
            <person name="Ogata H."/>
            <person name="Sarno A.F."/>
            <person name="Shmutz J."/>
            <person name="Schroeder D."/>
            <person name="de Vargas C."/>
            <person name="Verret F."/>
            <person name="von Dassow P."/>
            <person name="Valentin K."/>
            <person name="Van de Peer Y."/>
            <person name="Wheeler G."/>
            <person name="Dacks J.B."/>
            <person name="Delwiche C.F."/>
            <person name="Dyhrman S.T."/>
            <person name="Glockner G."/>
            <person name="John U."/>
            <person name="Richards T."/>
            <person name="Worden A.Z."/>
            <person name="Zhang X."/>
            <person name="Grigoriev I.V."/>
            <person name="Allen A.E."/>
            <person name="Bidle K."/>
            <person name="Borodovsky M."/>
            <person name="Bowler C."/>
            <person name="Brownlee C."/>
            <person name="Cock J.M."/>
            <person name="Elias M."/>
            <person name="Gladyshev V.N."/>
            <person name="Groth M."/>
            <person name="Guda C."/>
            <person name="Hadaegh A."/>
            <person name="Iglesias-Rodriguez M.D."/>
            <person name="Jenkins J."/>
            <person name="Jones B.M."/>
            <person name="Lawson T."/>
            <person name="Leese F."/>
            <person name="Lindquist E."/>
            <person name="Lobanov A."/>
            <person name="Lomsadze A."/>
            <person name="Malik S.B."/>
            <person name="Marsh M.E."/>
            <person name="Mackinder L."/>
            <person name="Mock T."/>
            <person name="Mueller-Roeber B."/>
            <person name="Pagarete A."/>
            <person name="Parker M."/>
            <person name="Probert I."/>
            <person name="Quesneville H."/>
            <person name="Raines C."/>
            <person name="Rensing S.A."/>
            <person name="Riano-Pachon D.M."/>
            <person name="Richier S."/>
            <person name="Rokitta S."/>
            <person name="Shiraiwa Y."/>
            <person name="Soanes D.M."/>
            <person name="van der Giezen M."/>
            <person name="Wahlund T.M."/>
            <person name="Williams B."/>
            <person name="Wilson W."/>
            <person name="Wolfe G."/>
            <person name="Wurch L.L."/>
        </authorList>
    </citation>
    <scope>NUCLEOTIDE SEQUENCE</scope>
</reference>
<feature type="compositionally biased region" description="Basic and acidic residues" evidence="2">
    <location>
        <begin position="82"/>
        <end position="94"/>
    </location>
</feature>
<dbReference type="Gene3D" id="2.40.50.40">
    <property type="match status" value="1"/>
</dbReference>
<name>A0A0D3JGN6_EMIH1</name>
<dbReference type="GeneID" id="17268217"/>
<dbReference type="AlphaFoldDB" id="A0A0D3JGN6"/>
<proteinExistence type="predicted"/>
<dbReference type="PROSITE" id="PS50013">
    <property type="entry name" value="CHROMO_2"/>
    <property type="match status" value="1"/>
</dbReference>
<dbReference type="CDD" id="cd00024">
    <property type="entry name" value="CD_CSD"/>
    <property type="match status" value="1"/>
</dbReference>
<dbReference type="Proteomes" id="UP000013827">
    <property type="component" value="Unassembled WGS sequence"/>
</dbReference>
<reference evidence="4" key="2">
    <citation type="submission" date="2024-10" db="UniProtKB">
        <authorList>
            <consortium name="EnsemblProtists"/>
        </authorList>
    </citation>
    <scope>IDENTIFICATION</scope>
</reference>
<dbReference type="RefSeq" id="XP_005775100.1">
    <property type="nucleotide sequence ID" value="XM_005775043.1"/>
</dbReference>